<dbReference type="Proteomes" id="UP001143910">
    <property type="component" value="Unassembled WGS sequence"/>
</dbReference>
<sequence length="107" mass="12206">MSSPSGGFYKYRCKYFLPNDCKNWVWVQGEACPVCMAEGRDSQANYAMPWMPSQDIIFPHVRDGILQYAFMEVEPVQANVILRAKNPRFASEMSGTTRPSFIMGSMH</sequence>
<keyword evidence="2" id="KW-1185">Reference proteome</keyword>
<reference evidence="1" key="1">
    <citation type="submission" date="2022-08" db="EMBL/GenBank/DDBJ databases">
        <title>Genome Sequence of Lecanicillium fungicola.</title>
        <authorList>
            <person name="Buettner E."/>
        </authorList>
    </citation>
    <scope>NUCLEOTIDE SEQUENCE</scope>
    <source>
        <strain evidence="1">Babe33</strain>
    </source>
</reference>
<comment type="caution">
    <text evidence="1">The sequence shown here is derived from an EMBL/GenBank/DDBJ whole genome shotgun (WGS) entry which is preliminary data.</text>
</comment>
<accession>A0ACC1N2H0</accession>
<organism evidence="1 2">
    <name type="scientific">Zarea fungicola</name>
    <dbReference type="NCBI Taxonomy" id="93591"/>
    <lineage>
        <taxon>Eukaryota</taxon>
        <taxon>Fungi</taxon>
        <taxon>Dikarya</taxon>
        <taxon>Ascomycota</taxon>
        <taxon>Pezizomycotina</taxon>
        <taxon>Sordariomycetes</taxon>
        <taxon>Hypocreomycetidae</taxon>
        <taxon>Hypocreales</taxon>
        <taxon>Cordycipitaceae</taxon>
        <taxon>Zarea</taxon>
    </lineage>
</organism>
<evidence type="ECO:0000313" key="2">
    <source>
        <dbReference type="Proteomes" id="UP001143910"/>
    </source>
</evidence>
<protein>
    <submittedName>
        <fullName evidence="1">Uncharacterized protein</fullName>
    </submittedName>
</protein>
<evidence type="ECO:0000313" key="1">
    <source>
        <dbReference type="EMBL" id="KAJ2972633.1"/>
    </source>
</evidence>
<gene>
    <name evidence="1" type="ORF">NQ176_g7047</name>
</gene>
<name>A0ACC1N2H0_9HYPO</name>
<proteinExistence type="predicted"/>
<dbReference type="EMBL" id="JANJQO010001111">
    <property type="protein sequence ID" value="KAJ2972633.1"/>
    <property type="molecule type" value="Genomic_DNA"/>
</dbReference>